<dbReference type="Proteomes" id="UP001549167">
    <property type="component" value="Unassembled WGS sequence"/>
</dbReference>
<dbReference type="Pfam" id="PF01751">
    <property type="entry name" value="Toprim"/>
    <property type="match status" value="1"/>
</dbReference>
<feature type="domain" description="Toprim" evidence="1">
    <location>
        <begin position="5"/>
        <end position="81"/>
    </location>
</feature>
<evidence type="ECO:0000313" key="2">
    <source>
        <dbReference type="EMBL" id="MET3683695.1"/>
    </source>
</evidence>
<evidence type="ECO:0000259" key="1">
    <source>
        <dbReference type="SMART" id="SM00493"/>
    </source>
</evidence>
<protein>
    <submittedName>
        <fullName evidence="2">Toprim domain protein</fullName>
    </submittedName>
</protein>
<reference evidence="2 3" key="1">
    <citation type="submission" date="2024-06" db="EMBL/GenBank/DDBJ databases">
        <title>Genomic Encyclopedia of Type Strains, Phase IV (KMG-IV): sequencing the most valuable type-strain genomes for metagenomic binning, comparative biology and taxonomic classification.</title>
        <authorList>
            <person name="Goeker M."/>
        </authorList>
    </citation>
    <scope>NUCLEOTIDE SEQUENCE [LARGE SCALE GENOMIC DNA]</scope>
    <source>
        <strain evidence="2 3">DSM 23520</strain>
    </source>
</reference>
<dbReference type="PANTHER" id="PTHR39156">
    <property type="entry name" value="RIBONUCLEASE M5"/>
    <property type="match status" value="1"/>
</dbReference>
<dbReference type="SUPFAM" id="SSF110455">
    <property type="entry name" value="Toprim domain"/>
    <property type="match status" value="1"/>
</dbReference>
<dbReference type="Gene3D" id="3.40.1360.10">
    <property type="match status" value="1"/>
</dbReference>
<name>A0ABV2KYQ2_9BACI</name>
<dbReference type="RefSeq" id="WP_354220323.1">
    <property type="nucleotide sequence ID" value="NZ_JBEPMX010000008.1"/>
</dbReference>
<comment type="caution">
    <text evidence="2">The sequence shown here is derived from an EMBL/GenBank/DDBJ whole genome shotgun (WGS) entry which is preliminary data.</text>
</comment>
<dbReference type="SMART" id="SM00493">
    <property type="entry name" value="TOPRIM"/>
    <property type="match status" value="1"/>
</dbReference>
<evidence type="ECO:0000313" key="3">
    <source>
        <dbReference type="Proteomes" id="UP001549167"/>
    </source>
</evidence>
<gene>
    <name evidence="2" type="ORF">ABID56_001804</name>
</gene>
<dbReference type="PANTHER" id="PTHR39156:SF2">
    <property type="entry name" value="DNA PRIMASE (BACTERIAL TYPE) AND SMALL PRIMASE-LIKE PROTEINS"/>
    <property type="match status" value="1"/>
</dbReference>
<organism evidence="2 3">
    <name type="scientific">Alkalibacillus flavidus</name>
    <dbReference type="NCBI Taxonomy" id="546021"/>
    <lineage>
        <taxon>Bacteria</taxon>
        <taxon>Bacillati</taxon>
        <taxon>Bacillota</taxon>
        <taxon>Bacilli</taxon>
        <taxon>Bacillales</taxon>
        <taxon>Bacillaceae</taxon>
        <taxon>Alkalibacillus</taxon>
    </lineage>
</organism>
<keyword evidence="3" id="KW-1185">Reference proteome</keyword>
<dbReference type="EMBL" id="JBEPMX010000008">
    <property type="protein sequence ID" value="MET3683695.1"/>
    <property type="molecule type" value="Genomic_DNA"/>
</dbReference>
<accession>A0ABV2KYQ2</accession>
<sequence>MDTLSRVLIVEGKQDRRKLQAVLEHDEAILCTFGTVSPFAIDEMIENYDLLDRDVYIFTDTDEPGKKLRKQLNHELSHAQNLYVDAKYRQVEDTPEHVIASVLQAANFKVKVKFLKGSE</sequence>
<dbReference type="InterPro" id="IPR006171">
    <property type="entry name" value="TOPRIM_dom"/>
</dbReference>
<proteinExistence type="predicted"/>